<dbReference type="PANTHER" id="PTHR47861:SF3">
    <property type="entry name" value="FKBP-TYPE PEPTIDYL-PROLYL CIS-TRANS ISOMERASE SLYD"/>
    <property type="match status" value="1"/>
</dbReference>
<evidence type="ECO:0000256" key="1">
    <source>
        <dbReference type="ARBA" id="ARBA00000971"/>
    </source>
</evidence>
<accession>A0A9E8JT11</accession>
<evidence type="ECO:0000256" key="4">
    <source>
        <dbReference type="ARBA" id="ARBA00022490"/>
    </source>
</evidence>
<evidence type="ECO:0000256" key="8">
    <source>
        <dbReference type="ARBA" id="ARBA00037071"/>
    </source>
</evidence>
<dbReference type="EC" id="5.2.1.8" evidence="10"/>
<dbReference type="EMBL" id="CP046056">
    <property type="protein sequence ID" value="QQD25107.1"/>
    <property type="molecule type" value="Genomic_DNA"/>
</dbReference>
<evidence type="ECO:0000256" key="5">
    <source>
        <dbReference type="ARBA" id="ARBA00023110"/>
    </source>
</evidence>
<reference evidence="11 12" key="1">
    <citation type="submission" date="2019-11" db="EMBL/GenBank/DDBJ databases">
        <title>Venatorbacter sp. nov. a predator of Campylobacter and other Gram-negative bacteria.</title>
        <authorList>
            <person name="Saeedi A."/>
            <person name="Cummings N.J."/>
            <person name="Connerton I.F."/>
            <person name="Connerton P.L."/>
        </authorList>
    </citation>
    <scope>NUCLEOTIDE SEQUENCE [LARGE SCALE GENOMIC DNA]</scope>
    <source>
        <strain evidence="11">XL5</strain>
    </source>
</reference>
<keyword evidence="4" id="KW-0963">Cytoplasm</keyword>
<dbReference type="KEGG" id="vcw:GJQ55_11765"/>
<gene>
    <name evidence="11" type="ORF">GJQ55_11765</name>
</gene>
<name>A0A9E8JT11_9GAMM</name>
<organism evidence="11 12">
    <name type="scientific">Venatoribacter cucullus</name>
    <dbReference type="NCBI Taxonomy" id="2661630"/>
    <lineage>
        <taxon>Bacteria</taxon>
        <taxon>Pseudomonadati</taxon>
        <taxon>Pseudomonadota</taxon>
        <taxon>Gammaproteobacteria</taxon>
        <taxon>Oceanospirillales</taxon>
        <taxon>Oceanospirillaceae</taxon>
        <taxon>Venatoribacter</taxon>
    </lineage>
</organism>
<evidence type="ECO:0000313" key="12">
    <source>
        <dbReference type="Proteomes" id="UP000596074"/>
    </source>
</evidence>
<keyword evidence="6" id="KW-0143">Chaperone</keyword>
<evidence type="ECO:0000256" key="2">
    <source>
        <dbReference type="ARBA" id="ARBA00004496"/>
    </source>
</evidence>
<keyword evidence="5 9" id="KW-0697">Rotamase</keyword>
<dbReference type="SUPFAM" id="SSF54534">
    <property type="entry name" value="FKBP-like"/>
    <property type="match status" value="1"/>
</dbReference>
<dbReference type="Proteomes" id="UP000596074">
    <property type="component" value="Chromosome"/>
</dbReference>
<evidence type="ECO:0000256" key="7">
    <source>
        <dbReference type="ARBA" id="ARBA00023235"/>
    </source>
</evidence>
<comment type="function">
    <text evidence="8">Also involved in hydrogenase metallocenter assembly, probably by participating in the nickel insertion step. This function in hydrogenase biosynthesis requires chaperone activity and the presence of the metal-binding domain, but not PPIase activity.</text>
</comment>
<evidence type="ECO:0000256" key="6">
    <source>
        <dbReference type="ARBA" id="ARBA00023186"/>
    </source>
</evidence>
<comment type="catalytic activity">
    <reaction evidence="1 9 10">
        <text>[protein]-peptidylproline (omega=180) = [protein]-peptidylproline (omega=0)</text>
        <dbReference type="Rhea" id="RHEA:16237"/>
        <dbReference type="Rhea" id="RHEA-COMP:10747"/>
        <dbReference type="Rhea" id="RHEA-COMP:10748"/>
        <dbReference type="ChEBI" id="CHEBI:83833"/>
        <dbReference type="ChEBI" id="CHEBI:83834"/>
        <dbReference type="EC" id="5.2.1.8"/>
    </reaction>
</comment>
<dbReference type="Gene3D" id="3.10.50.40">
    <property type="match status" value="1"/>
</dbReference>
<evidence type="ECO:0000256" key="3">
    <source>
        <dbReference type="ARBA" id="ARBA00006577"/>
    </source>
</evidence>
<dbReference type="AlphaFoldDB" id="A0A9E8JT11"/>
<sequence>MNISKDSVVQLHYSLFDEQDNLIESTSGGNALAYLHGHDNMIPGFEKALEGKAAGEHVSITLTPEQAYGARRADAIQRVPVKHLSGAKVWKKGMTAVVHTEQGPRQVTVEKVGRFMADVDTNHPLAGKTIRFEVDIQDIRAATAEELAHGHAHGVGGHQH</sequence>
<proteinExistence type="inferred from homology"/>
<dbReference type="InterPro" id="IPR046357">
    <property type="entry name" value="PPIase_dom_sf"/>
</dbReference>
<protein>
    <recommendedName>
        <fullName evidence="10">Peptidyl-prolyl cis-trans isomerase</fullName>
        <ecNumber evidence="10">5.2.1.8</ecNumber>
    </recommendedName>
</protein>
<evidence type="ECO:0000313" key="11">
    <source>
        <dbReference type="EMBL" id="QQD25107.1"/>
    </source>
</evidence>
<comment type="similarity">
    <text evidence="3 10">Belongs to the FKBP-type PPIase family.</text>
</comment>
<dbReference type="RefSeq" id="WP_228345170.1">
    <property type="nucleotide sequence ID" value="NZ_CP045550.1"/>
</dbReference>
<comment type="subcellular location">
    <subcellularLocation>
        <location evidence="2">Cytoplasm</location>
    </subcellularLocation>
</comment>
<dbReference type="GO" id="GO:0003755">
    <property type="term" value="F:peptidyl-prolyl cis-trans isomerase activity"/>
    <property type="evidence" value="ECO:0007669"/>
    <property type="project" value="UniProtKB-UniRule"/>
</dbReference>
<keyword evidence="7 9" id="KW-0413">Isomerase</keyword>
<keyword evidence="12" id="KW-1185">Reference proteome</keyword>
<dbReference type="PROSITE" id="PS50059">
    <property type="entry name" value="FKBP_PPIASE"/>
    <property type="match status" value="1"/>
</dbReference>
<dbReference type="Pfam" id="PF00254">
    <property type="entry name" value="FKBP_C"/>
    <property type="match status" value="1"/>
</dbReference>
<dbReference type="InterPro" id="IPR001179">
    <property type="entry name" value="PPIase_FKBP_dom"/>
</dbReference>
<dbReference type="GO" id="GO:0005737">
    <property type="term" value="C:cytoplasm"/>
    <property type="evidence" value="ECO:0007669"/>
    <property type="project" value="UniProtKB-SubCell"/>
</dbReference>
<evidence type="ECO:0000256" key="9">
    <source>
        <dbReference type="PROSITE-ProRule" id="PRU00277"/>
    </source>
</evidence>
<dbReference type="GO" id="GO:0042026">
    <property type="term" value="P:protein refolding"/>
    <property type="evidence" value="ECO:0007669"/>
    <property type="project" value="UniProtKB-ARBA"/>
</dbReference>
<dbReference type="PANTHER" id="PTHR47861">
    <property type="entry name" value="FKBP-TYPE PEPTIDYL-PROLYL CIS-TRANS ISOMERASE SLYD"/>
    <property type="match status" value="1"/>
</dbReference>
<evidence type="ECO:0000256" key="10">
    <source>
        <dbReference type="RuleBase" id="RU003915"/>
    </source>
</evidence>